<dbReference type="PANTHER" id="PTHR13115:SF8">
    <property type="entry name" value="RNA POLYMERASE-ASSOCIATED PROTEIN RTF1 HOMOLOG"/>
    <property type="match status" value="1"/>
</dbReference>
<dbReference type="FunFam" id="3.90.70.200:FF:000005">
    <property type="entry name" value="Related to Pol II transcription elongation factor"/>
    <property type="match status" value="1"/>
</dbReference>
<feature type="region of interest" description="Disordered" evidence="5">
    <location>
        <begin position="1"/>
        <end position="104"/>
    </location>
</feature>
<dbReference type="InParanoid" id="A0A2T3BDE1"/>
<dbReference type="Gene3D" id="3.90.70.200">
    <property type="entry name" value="Plus-3 domain"/>
    <property type="match status" value="1"/>
</dbReference>
<keyword evidence="3" id="KW-0804">Transcription</keyword>
<accession>A0A2T3BDE1</accession>
<feature type="region of interest" description="Disordered" evidence="5">
    <location>
        <begin position="543"/>
        <end position="591"/>
    </location>
</feature>
<organism evidence="7 8">
    <name type="scientific">Amorphotheca resinae ATCC 22711</name>
    <dbReference type="NCBI Taxonomy" id="857342"/>
    <lineage>
        <taxon>Eukaryota</taxon>
        <taxon>Fungi</taxon>
        <taxon>Dikarya</taxon>
        <taxon>Ascomycota</taxon>
        <taxon>Pezizomycotina</taxon>
        <taxon>Leotiomycetes</taxon>
        <taxon>Helotiales</taxon>
        <taxon>Amorphothecaceae</taxon>
        <taxon>Amorphotheca</taxon>
    </lineage>
</organism>
<dbReference type="Pfam" id="PF03126">
    <property type="entry name" value="Plus-3"/>
    <property type="match status" value="1"/>
</dbReference>
<sequence>MADIDDELLALAGDASSDEDDAPMNTSRKDSASPDHKAGGKASGKKSGGSKSRRHDDSEEEGEASSRHSSPDSLRSAPMDESDSELDAPGMYDDGDRYPLEGKFVDEADKAEIMAMPEIKREELLAERAQEVERDRQNRALRQLLNAREAESKKQDKKRKAGTADLDENQRKTSRQRTKLGGGKVGESSTGIDSLKRARAEKNDRQRRRDEDKERNKDRRSHHEEYSDVDADGESEVEWDDGRSKNKKSQSPDYRDAEPAGLHDIERVRVGRSRFAMVCFYPGFDEAITGCFVRISVGIDKETNQNIYRMAVIKGFVEDRPYAIETANGKHFKTTQYIRAAHGKAERNWPFITCSDSPFTEAEWNRYRQTCLAEGVPLPTRPKLAAKITDINNLVNRSWTEAELQEKLTKSGALVNKFIPIERNRLNNLIKEAKARGDEAQVEALRKELEALDGPKLAYSTSMQSPKKSATPTGMSQQERLALLNRQNRRKNAEEVRQAQINERRAAKLAEAAIARGEVVVEDHSRRVKTRAKFKHDVSEGFGAKKADSEGSGTSTPAAGTPNLSAKKPSTPLPHIAKLQASNGDKKGLPTIRRPLMDDDIIGAIDLGIDIEL</sequence>
<dbReference type="GO" id="GO:1990269">
    <property type="term" value="F:RNA polymerase II C-terminal domain phosphoserine binding"/>
    <property type="evidence" value="ECO:0007669"/>
    <property type="project" value="TreeGrafter"/>
</dbReference>
<dbReference type="PANTHER" id="PTHR13115">
    <property type="entry name" value="RNA POLYMERASE-ASSOCIATED PROTEIN RTF1 HOMOLOG"/>
    <property type="match status" value="1"/>
</dbReference>
<keyword evidence="8" id="KW-1185">Reference proteome</keyword>
<dbReference type="InterPro" id="IPR004343">
    <property type="entry name" value="Plus-3_dom"/>
</dbReference>
<dbReference type="SMART" id="SM00719">
    <property type="entry name" value="Plus3"/>
    <property type="match status" value="1"/>
</dbReference>
<dbReference type="Proteomes" id="UP000241818">
    <property type="component" value="Unassembled WGS sequence"/>
</dbReference>
<evidence type="ECO:0000256" key="3">
    <source>
        <dbReference type="ARBA" id="ARBA00023163"/>
    </source>
</evidence>
<keyword evidence="2" id="KW-0805">Transcription regulation</keyword>
<evidence type="ECO:0000256" key="2">
    <source>
        <dbReference type="ARBA" id="ARBA00023015"/>
    </source>
</evidence>
<evidence type="ECO:0000256" key="4">
    <source>
        <dbReference type="ARBA" id="ARBA00023242"/>
    </source>
</evidence>
<dbReference type="STRING" id="857342.A0A2T3BDE1"/>
<dbReference type="SUPFAM" id="SSF159042">
    <property type="entry name" value="Plus3-like"/>
    <property type="match status" value="1"/>
</dbReference>
<dbReference type="PROSITE" id="PS51360">
    <property type="entry name" value="PLUS3"/>
    <property type="match status" value="1"/>
</dbReference>
<feature type="domain" description="Plus3" evidence="6">
    <location>
        <begin position="259"/>
        <end position="396"/>
    </location>
</feature>
<dbReference type="FunCoup" id="A0A2T3BDE1">
    <property type="interactions" value="322"/>
</dbReference>
<dbReference type="AlphaFoldDB" id="A0A2T3BDE1"/>
<dbReference type="OrthoDB" id="166375at2759"/>
<evidence type="ECO:0000256" key="5">
    <source>
        <dbReference type="SAM" id="MobiDB-lite"/>
    </source>
</evidence>
<evidence type="ECO:0000259" key="6">
    <source>
        <dbReference type="PROSITE" id="PS51360"/>
    </source>
</evidence>
<evidence type="ECO:0000256" key="1">
    <source>
        <dbReference type="ARBA" id="ARBA00004123"/>
    </source>
</evidence>
<keyword evidence="4" id="KW-0539">Nucleus</keyword>
<feature type="compositionally biased region" description="Polar residues" evidence="5">
    <location>
        <begin position="551"/>
        <end position="564"/>
    </location>
</feature>
<dbReference type="GO" id="GO:0016593">
    <property type="term" value="C:Cdc73/Paf1 complex"/>
    <property type="evidence" value="ECO:0007669"/>
    <property type="project" value="TreeGrafter"/>
</dbReference>
<evidence type="ECO:0000313" key="7">
    <source>
        <dbReference type="EMBL" id="PSS27427.1"/>
    </source>
</evidence>
<name>A0A2T3BDE1_AMORE</name>
<dbReference type="GO" id="GO:0003677">
    <property type="term" value="F:DNA binding"/>
    <property type="evidence" value="ECO:0007669"/>
    <property type="project" value="InterPro"/>
</dbReference>
<dbReference type="RefSeq" id="XP_024724952.1">
    <property type="nucleotide sequence ID" value="XM_024862166.1"/>
</dbReference>
<feature type="compositionally biased region" description="Basic and acidic residues" evidence="5">
    <location>
        <begin position="128"/>
        <end position="138"/>
    </location>
</feature>
<dbReference type="InterPro" id="IPR036128">
    <property type="entry name" value="Plus3-like_sf"/>
</dbReference>
<comment type="subcellular location">
    <subcellularLocation>
        <location evidence="1">Nucleus</location>
    </subcellularLocation>
</comment>
<feature type="compositionally biased region" description="Acidic residues" evidence="5">
    <location>
        <begin position="227"/>
        <end position="239"/>
    </location>
</feature>
<gene>
    <name evidence="7" type="ORF">M430DRAFT_130947</name>
</gene>
<feature type="region of interest" description="Disordered" evidence="5">
    <location>
        <begin position="128"/>
        <end position="260"/>
    </location>
</feature>
<dbReference type="GeneID" id="36570247"/>
<feature type="compositionally biased region" description="Basic and acidic residues" evidence="5">
    <location>
        <begin position="94"/>
        <end position="104"/>
    </location>
</feature>
<proteinExistence type="predicted"/>
<dbReference type="EMBL" id="KZ679006">
    <property type="protein sequence ID" value="PSS27427.1"/>
    <property type="molecule type" value="Genomic_DNA"/>
</dbReference>
<feature type="compositionally biased region" description="Basic and acidic residues" evidence="5">
    <location>
        <begin position="27"/>
        <end position="38"/>
    </location>
</feature>
<reference evidence="7 8" key="1">
    <citation type="journal article" date="2018" name="New Phytol.">
        <title>Comparative genomics and transcriptomics depict ericoid mycorrhizal fungi as versatile saprotrophs and plant mutualists.</title>
        <authorList>
            <person name="Martino E."/>
            <person name="Morin E."/>
            <person name="Grelet G.A."/>
            <person name="Kuo A."/>
            <person name="Kohler A."/>
            <person name="Daghino S."/>
            <person name="Barry K.W."/>
            <person name="Cichocki N."/>
            <person name="Clum A."/>
            <person name="Dockter R.B."/>
            <person name="Hainaut M."/>
            <person name="Kuo R.C."/>
            <person name="LaButti K."/>
            <person name="Lindahl B.D."/>
            <person name="Lindquist E.A."/>
            <person name="Lipzen A."/>
            <person name="Khouja H.R."/>
            <person name="Magnuson J."/>
            <person name="Murat C."/>
            <person name="Ohm R.A."/>
            <person name="Singer S.W."/>
            <person name="Spatafora J.W."/>
            <person name="Wang M."/>
            <person name="Veneault-Fourrey C."/>
            <person name="Henrissat B."/>
            <person name="Grigoriev I.V."/>
            <person name="Martin F.M."/>
            <person name="Perotto S."/>
        </authorList>
    </citation>
    <scope>NUCLEOTIDE SEQUENCE [LARGE SCALE GENOMIC DNA]</scope>
    <source>
        <strain evidence="7 8">ATCC 22711</strain>
    </source>
</reference>
<evidence type="ECO:0000313" key="8">
    <source>
        <dbReference type="Proteomes" id="UP000241818"/>
    </source>
</evidence>
<protein>
    <recommendedName>
        <fullName evidence="6">Plus3 domain-containing protein</fullName>
    </recommendedName>
</protein>
<feature type="compositionally biased region" description="Basic and acidic residues" evidence="5">
    <location>
        <begin position="194"/>
        <end position="226"/>
    </location>
</feature>